<organism evidence="1 2">
    <name type="scientific">Candidatus Nitrospira neomarina</name>
    <dbReference type="NCBI Taxonomy" id="3020899"/>
    <lineage>
        <taxon>Bacteria</taxon>
        <taxon>Pseudomonadati</taxon>
        <taxon>Nitrospirota</taxon>
        <taxon>Nitrospiria</taxon>
        <taxon>Nitrospirales</taxon>
        <taxon>Nitrospiraceae</taxon>
        <taxon>Nitrospira</taxon>
    </lineage>
</organism>
<name>A0AA96K1S1_9BACT</name>
<dbReference type="Proteomes" id="UP001302494">
    <property type="component" value="Chromosome"/>
</dbReference>
<accession>A0AA96K1S1</accession>
<reference evidence="1 2" key="1">
    <citation type="submission" date="2023-01" db="EMBL/GenBank/DDBJ databases">
        <title>Cultivation and genomic characterization of new, ubiquitous marine nitrite-oxidizing bacteria from the Nitrospirales.</title>
        <authorList>
            <person name="Mueller A.J."/>
            <person name="Daebeler A."/>
            <person name="Herbold C.W."/>
            <person name="Kirkegaard R.H."/>
            <person name="Daims H."/>
        </authorList>
    </citation>
    <scope>NUCLEOTIDE SEQUENCE [LARGE SCALE GENOMIC DNA]</scope>
    <source>
        <strain evidence="1 2">DK</strain>
    </source>
</reference>
<protein>
    <submittedName>
        <fullName evidence="1">Uncharacterized protein</fullName>
    </submittedName>
</protein>
<keyword evidence="2" id="KW-1185">Reference proteome</keyword>
<dbReference type="AlphaFoldDB" id="A0AA96K1S1"/>
<dbReference type="EMBL" id="CP116968">
    <property type="protein sequence ID" value="WNM63376.1"/>
    <property type="molecule type" value="Genomic_DNA"/>
</dbReference>
<sequence>MRVREQGGVEEDRALVPFRRTFLPQSSVQILDWGVERPAIAMPDDSH</sequence>
<evidence type="ECO:0000313" key="2">
    <source>
        <dbReference type="Proteomes" id="UP001302494"/>
    </source>
</evidence>
<dbReference type="RefSeq" id="WP_312747937.1">
    <property type="nucleotide sequence ID" value="NZ_CP116968.1"/>
</dbReference>
<dbReference type="KEGG" id="nneo:PQG83_06375"/>
<evidence type="ECO:0000313" key="1">
    <source>
        <dbReference type="EMBL" id="WNM63376.1"/>
    </source>
</evidence>
<gene>
    <name evidence="1" type="ORF">PQG83_06375</name>
</gene>
<proteinExistence type="predicted"/>